<protein>
    <submittedName>
        <fullName evidence="1">Uncharacterized protein</fullName>
    </submittedName>
</protein>
<organism evidence="1 2">
    <name type="scientific">Cylindrotheca closterium</name>
    <dbReference type="NCBI Taxonomy" id="2856"/>
    <lineage>
        <taxon>Eukaryota</taxon>
        <taxon>Sar</taxon>
        <taxon>Stramenopiles</taxon>
        <taxon>Ochrophyta</taxon>
        <taxon>Bacillariophyta</taxon>
        <taxon>Bacillariophyceae</taxon>
        <taxon>Bacillariophycidae</taxon>
        <taxon>Bacillariales</taxon>
        <taxon>Bacillariaceae</taxon>
        <taxon>Cylindrotheca</taxon>
    </lineage>
</organism>
<proteinExistence type="predicted"/>
<comment type="caution">
    <text evidence="1">The sequence shown here is derived from an EMBL/GenBank/DDBJ whole genome shotgun (WGS) entry which is preliminary data.</text>
</comment>
<dbReference type="Proteomes" id="UP001295423">
    <property type="component" value="Unassembled WGS sequence"/>
</dbReference>
<evidence type="ECO:0000313" key="2">
    <source>
        <dbReference type="Proteomes" id="UP001295423"/>
    </source>
</evidence>
<dbReference type="EMBL" id="CAKOGP040001291">
    <property type="protein sequence ID" value="CAJ1944993.1"/>
    <property type="molecule type" value="Genomic_DNA"/>
</dbReference>
<reference evidence="1" key="1">
    <citation type="submission" date="2023-08" db="EMBL/GenBank/DDBJ databases">
        <authorList>
            <person name="Audoor S."/>
            <person name="Bilcke G."/>
        </authorList>
    </citation>
    <scope>NUCLEOTIDE SEQUENCE</scope>
</reference>
<keyword evidence="2" id="KW-1185">Reference proteome</keyword>
<sequence length="512" mass="58529">MMWRGTRSVTVDKLEELRCPDQNGTKYEFDKFIETLRNHVTISWGKGEDVGHVLKHQEEPIFAGPTPLTTDELKDPDLVEIFNDEKAENKARKAVYKSNKKAMYTLVMANISEATKTKVKARNDFTTEDEAMNLLWLIGVLDDIMTGFEEGVLPDEVAMDEQLTEITTMKQKPDESNEAFIKKITREIKVYERHGGVFRWGENEEKKLEAAVANANVVYKSANGQDMGASLRKETICQQKKIIKERILAAAILTRSDDTRFKSLMTSLKNDFLTKLSTLTEPRSHKKLLQLLDRSESTDNIFQNKEFLTDVKHTTNGESLRLVSNGGSLDTTQKGLLGNLPVWFNPNCLANILSLALVTEHYRVTIYSDIDNALLVHVSAGYIMRFVCIQPGLYVFDASEIDMSKLKKAFCFVNTVAMNKRLFKQRDIRKADEAITLNQRINHVAKDKFARIVKNNWIRNCPVTVNDVDRSHVIYGPPIPPIKDEPGTNLRHEYRTRKLSQSQRAYTWTSRM</sequence>
<gene>
    <name evidence="1" type="ORF">CYCCA115_LOCUS9140</name>
</gene>
<name>A0AAD2FJR8_9STRA</name>
<dbReference type="AlphaFoldDB" id="A0AAD2FJR8"/>
<evidence type="ECO:0000313" key="1">
    <source>
        <dbReference type="EMBL" id="CAJ1944993.1"/>
    </source>
</evidence>
<accession>A0AAD2FJR8</accession>